<dbReference type="InterPro" id="IPR023286">
    <property type="entry name" value="ABATE_dom_sf"/>
</dbReference>
<dbReference type="InterPro" id="IPR021005">
    <property type="entry name" value="Znf_CGNR"/>
</dbReference>
<evidence type="ECO:0000313" key="3">
    <source>
        <dbReference type="Proteomes" id="UP001500908"/>
    </source>
</evidence>
<protein>
    <submittedName>
        <fullName evidence="2">CGNR zinc finger domain-containing protein</fullName>
    </submittedName>
</protein>
<evidence type="ECO:0000313" key="2">
    <source>
        <dbReference type="EMBL" id="GAA3760731.1"/>
    </source>
</evidence>
<dbReference type="Pfam" id="PF07336">
    <property type="entry name" value="ABATE"/>
    <property type="match status" value="1"/>
</dbReference>
<evidence type="ECO:0000259" key="1">
    <source>
        <dbReference type="Pfam" id="PF11706"/>
    </source>
</evidence>
<keyword evidence="3" id="KW-1185">Reference proteome</keyword>
<dbReference type="Pfam" id="PF11706">
    <property type="entry name" value="zf-CGNR"/>
    <property type="match status" value="1"/>
</dbReference>
<accession>A0ABP7GFA0</accession>
<dbReference type="Gene3D" id="1.10.3300.10">
    <property type="entry name" value="Jann2411-like domain"/>
    <property type="match status" value="1"/>
</dbReference>
<proteinExistence type="predicted"/>
<name>A0ABP7GFA0_9ACTN</name>
<dbReference type="PANTHER" id="PTHR35525:SF3">
    <property type="entry name" value="BLL6575 PROTEIN"/>
    <property type="match status" value="1"/>
</dbReference>
<organism evidence="2 3">
    <name type="scientific">Salinactinospora qingdaonensis</name>
    <dbReference type="NCBI Taxonomy" id="702744"/>
    <lineage>
        <taxon>Bacteria</taxon>
        <taxon>Bacillati</taxon>
        <taxon>Actinomycetota</taxon>
        <taxon>Actinomycetes</taxon>
        <taxon>Streptosporangiales</taxon>
        <taxon>Nocardiopsidaceae</taxon>
        <taxon>Salinactinospora</taxon>
    </lineage>
</organism>
<dbReference type="InterPro" id="IPR010852">
    <property type="entry name" value="ABATE"/>
</dbReference>
<gene>
    <name evidence="2" type="ORF">GCM10022402_43230</name>
</gene>
<dbReference type="SUPFAM" id="SSF160904">
    <property type="entry name" value="Jann2411-like"/>
    <property type="match status" value="1"/>
</dbReference>
<sequence length="186" mass="20750">MAYTRPVAPEPLERIETFCNSARLLYGEDALADLADARAWLQAHGWHDLASTLDEAARHELREVREAIRAHLAGTTPEAAVATLNRYAQATLAPPQWSPEGRPHLPVAAATPLHALIGAMLTTLTAEELAGRRDRLKVCHAEQCRWVFYDRSPANNSVWCSMSICGARHKMRSYRTRHNDPPPPSR</sequence>
<dbReference type="PANTHER" id="PTHR35525">
    <property type="entry name" value="BLL6575 PROTEIN"/>
    <property type="match status" value="1"/>
</dbReference>
<dbReference type="RefSeq" id="WP_344975589.1">
    <property type="nucleotide sequence ID" value="NZ_BAABDD010000031.1"/>
</dbReference>
<dbReference type="Proteomes" id="UP001500908">
    <property type="component" value="Unassembled WGS sequence"/>
</dbReference>
<dbReference type="EMBL" id="BAABDD010000031">
    <property type="protein sequence ID" value="GAA3760731.1"/>
    <property type="molecule type" value="Genomic_DNA"/>
</dbReference>
<feature type="domain" description="Zinc finger CGNR" evidence="1">
    <location>
        <begin position="135"/>
        <end position="178"/>
    </location>
</feature>
<comment type="caution">
    <text evidence="2">The sequence shown here is derived from an EMBL/GenBank/DDBJ whole genome shotgun (WGS) entry which is preliminary data.</text>
</comment>
<reference evidence="3" key="1">
    <citation type="journal article" date="2019" name="Int. J. Syst. Evol. Microbiol.">
        <title>The Global Catalogue of Microorganisms (GCM) 10K type strain sequencing project: providing services to taxonomists for standard genome sequencing and annotation.</title>
        <authorList>
            <consortium name="The Broad Institute Genomics Platform"/>
            <consortium name="The Broad Institute Genome Sequencing Center for Infectious Disease"/>
            <person name="Wu L."/>
            <person name="Ma J."/>
        </authorList>
    </citation>
    <scope>NUCLEOTIDE SEQUENCE [LARGE SCALE GENOMIC DNA]</scope>
    <source>
        <strain evidence="3">JCM 17137</strain>
    </source>
</reference>